<name>A0ABX9VX64_AGGAP</name>
<comment type="caution">
    <text evidence="2">The sequence shown here is derived from an EMBL/GenBank/DDBJ whole genome shotgun (WGS) entry which is preliminary data.</text>
</comment>
<protein>
    <recommendedName>
        <fullName evidence="1">AAA+ ATPase domain-containing protein</fullName>
    </recommendedName>
</protein>
<sequence>MNFLLLDRNERLPSSARNLVCLTYDNWNDHSYITMFFMNYIDEYGSVHHIGNIKIGFKGQTPETSTYKKIIEIFQRKTFESLPENFFSLAEDVEFYNSIMKIPKEARESILENLNDVAYKSKLFEQFENEVVFQTSLMRYIRETTVKEQFRRVLNGKSPLTDFQFSFIRPEKENMGNIQLDFNVIANSTPSTNIHAIIGRNGVGKTTLLNGMIKSFTKQDYDDGGFYTSDFFKKKINNDYFSYLVAVSFSIFDPFVPNHDDLKYYSYIGLKESDTRLKTPREYFEQDFWKSFHECRSFFAKKERWLNAINNLESDDNFAEMHLSNLIDEKISKDKVLKTIGRMSSGHASVLLIITQLVAKVEEKTLVLLDEPESHLHPPLLSAFVRALSDLLENRNGVAIIATHSPVVLQEIPRSCVWKIERTGKVTNPYRPNIETFGENVGVLTREVFSLEVIKSGFHKLLTEIVATGKSYDDIVSEFGNQLGTEAKILLKTLVRIRDDRDGGNSQ</sequence>
<dbReference type="EMBL" id="QMGS01000036">
    <property type="protein sequence ID" value="RMW89694.1"/>
    <property type="molecule type" value="Genomic_DNA"/>
</dbReference>
<dbReference type="PANTHER" id="PTHR43581:SF4">
    <property type="entry name" value="ATP_GTP PHOSPHATASE"/>
    <property type="match status" value="1"/>
</dbReference>
<feature type="domain" description="AAA+ ATPase" evidence="1">
    <location>
        <begin position="191"/>
        <end position="424"/>
    </location>
</feature>
<dbReference type="SUPFAM" id="SSF52540">
    <property type="entry name" value="P-loop containing nucleoside triphosphate hydrolases"/>
    <property type="match status" value="1"/>
</dbReference>
<evidence type="ECO:0000313" key="3">
    <source>
        <dbReference type="Proteomes" id="UP000274211"/>
    </source>
</evidence>
<evidence type="ECO:0000259" key="1">
    <source>
        <dbReference type="SMART" id="SM00382"/>
    </source>
</evidence>
<organism evidence="2 3">
    <name type="scientific">Aggregatibacter aphrophilus</name>
    <name type="common">Haemophilus aphrophilus</name>
    <dbReference type="NCBI Taxonomy" id="732"/>
    <lineage>
        <taxon>Bacteria</taxon>
        <taxon>Pseudomonadati</taxon>
        <taxon>Pseudomonadota</taxon>
        <taxon>Gammaproteobacteria</taxon>
        <taxon>Pasteurellales</taxon>
        <taxon>Pasteurellaceae</taxon>
        <taxon>Aggregatibacter</taxon>
    </lineage>
</organism>
<dbReference type="Pfam" id="PF13304">
    <property type="entry name" value="AAA_21"/>
    <property type="match status" value="1"/>
</dbReference>
<dbReference type="Proteomes" id="UP000274211">
    <property type="component" value="Unassembled WGS sequence"/>
</dbReference>
<dbReference type="Gene3D" id="3.40.50.300">
    <property type="entry name" value="P-loop containing nucleotide triphosphate hydrolases"/>
    <property type="match status" value="1"/>
</dbReference>
<dbReference type="RefSeq" id="WP_122254745.1">
    <property type="nucleotide sequence ID" value="NZ_QMGS01000036.1"/>
</dbReference>
<accession>A0ABX9VX64</accession>
<dbReference type="InterPro" id="IPR027417">
    <property type="entry name" value="P-loop_NTPase"/>
</dbReference>
<keyword evidence="3" id="KW-1185">Reference proteome</keyword>
<dbReference type="SMART" id="SM00382">
    <property type="entry name" value="AAA"/>
    <property type="match status" value="1"/>
</dbReference>
<dbReference type="InterPro" id="IPR003959">
    <property type="entry name" value="ATPase_AAA_core"/>
</dbReference>
<dbReference type="PANTHER" id="PTHR43581">
    <property type="entry name" value="ATP/GTP PHOSPHATASE"/>
    <property type="match status" value="1"/>
</dbReference>
<evidence type="ECO:0000313" key="2">
    <source>
        <dbReference type="EMBL" id="RMW89694.1"/>
    </source>
</evidence>
<dbReference type="InterPro" id="IPR003593">
    <property type="entry name" value="AAA+_ATPase"/>
</dbReference>
<dbReference type="CDD" id="cd00267">
    <property type="entry name" value="ABC_ATPase"/>
    <property type="match status" value="1"/>
</dbReference>
<reference evidence="2 3" key="1">
    <citation type="journal article" date="2019" name="J. Oral Microbiol.">
        <title>Role of OmpA1 and OmpA2 in Aggregatibacter actinomycetemcomitans and Aggregatibacter aphrophilus serum resistance.</title>
        <authorList>
            <person name="Lindholm M."/>
            <person name="Min Aung K."/>
            <person name="Nyunt Wai S."/>
            <person name="Oscarsson J."/>
        </authorList>
    </citation>
    <scope>NUCLEOTIDE SEQUENCE [LARGE SCALE GENOMIC DNA]</scope>
    <source>
        <strain evidence="2 3">HK83</strain>
    </source>
</reference>
<proteinExistence type="predicted"/>
<dbReference type="InterPro" id="IPR051396">
    <property type="entry name" value="Bact_Antivir_Def_Nuclease"/>
</dbReference>
<gene>
    <name evidence="2" type="ORF">DOL88_02695</name>
</gene>